<dbReference type="PROSITE" id="PS00086">
    <property type="entry name" value="CYTOCHROME_P450"/>
    <property type="match status" value="1"/>
</dbReference>
<comment type="similarity">
    <text evidence="2 6">Belongs to the cytochrome P450 family.</text>
</comment>
<dbReference type="Proteomes" id="UP001628179">
    <property type="component" value="Unassembled WGS sequence"/>
</dbReference>
<keyword evidence="5 6" id="KW-0503">Monooxygenase</keyword>
<dbReference type="InterPro" id="IPR017972">
    <property type="entry name" value="Cyt_P450_CS"/>
</dbReference>
<dbReference type="PANTHER" id="PTHR47582:SF1">
    <property type="entry name" value="P450, PUTATIVE (EUROFUNG)-RELATED"/>
    <property type="match status" value="1"/>
</dbReference>
<dbReference type="InterPro" id="IPR002403">
    <property type="entry name" value="Cyt_P450_E_grp-IV"/>
</dbReference>
<keyword evidence="6" id="KW-0560">Oxidoreductase</keyword>
<sequence>MASTLAVAGASLVAVYIFLRALLSLTQDPREPQAIENGIPFLSPILAMMNKKSKFYSEMRDKYRLPIYTLRMPGNRIYVVNSTSLIPVVQRQFRVLSFNALEASIAQDVIGVSKPVQEIIARDVSRDEGYLMSFPKYIHPAVHAGPHLDAMNKKAVEVLAEALDQHAKNSKGSPKVKLFTWIRHELMLATTDSVYGPHNPYRDPNMEEAWFKFEPKIIMFALKMFPPIFAKEAYQAREFMVKVWERYFAAEGYKQGSKLVQARTEINEDFEIPLMQTARIEVGGGTAVLSNTLPSTFWMIYHIYSDPAVLQDIRDEVSKGVTTAPDGTQTIDLAFVKGSCPILLSTFQEVFRVNSIGVSTRFALEDHLLDGRYLLKKGSTVMIPAHVQHSDPQLWGETVHEFDHKRFLRGGQGGGGKRHNPIAWRGFGGGTTLCPGRHFATTEILLFSALMVLRFDVRSVRGGWAKPSISNTPLVAAMPTPDSDIEVELRPRDDRQWKVTFSGYDKDLELSAEDIHGEATE</sequence>
<dbReference type="CDD" id="cd11040">
    <property type="entry name" value="CYP7_CYP8-like"/>
    <property type="match status" value="1"/>
</dbReference>
<keyword evidence="8" id="KW-1185">Reference proteome</keyword>
<dbReference type="RefSeq" id="XP_070919193.1">
    <property type="nucleotide sequence ID" value="XM_071063092.1"/>
</dbReference>
<evidence type="ECO:0008006" key="9">
    <source>
        <dbReference type="Google" id="ProtNLM"/>
    </source>
</evidence>
<dbReference type="GeneID" id="98178415"/>
<evidence type="ECO:0000313" key="7">
    <source>
        <dbReference type="EMBL" id="GAB1317462.1"/>
    </source>
</evidence>
<organism evidence="7 8">
    <name type="scientific">Madurella fahalii</name>
    <dbReference type="NCBI Taxonomy" id="1157608"/>
    <lineage>
        <taxon>Eukaryota</taxon>
        <taxon>Fungi</taxon>
        <taxon>Dikarya</taxon>
        <taxon>Ascomycota</taxon>
        <taxon>Pezizomycotina</taxon>
        <taxon>Sordariomycetes</taxon>
        <taxon>Sordariomycetidae</taxon>
        <taxon>Sordariales</taxon>
        <taxon>Sordariales incertae sedis</taxon>
        <taxon>Madurella</taxon>
    </lineage>
</organism>
<dbReference type="InterPro" id="IPR053007">
    <property type="entry name" value="CYP450_monoxygenase_sec-met"/>
</dbReference>
<dbReference type="Pfam" id="PF00067">
    <property type="entry name" value="p450"/>
    <property type="match status" value="1"/>
</dbReference>
<keyword evidence="6" id="KW-0349">Heme</keyword>
<dbReference type="SUPFAM" id="SSF48264">
    <property type="entry name" value="Cytochrome P450"/>
    <property type="match status" value="1"/>
</dbReference>
<dbReference type="Gene3D" id="1.10.630.10">
    <property type="entry name" value="Cytochrome P450"/>
    <property type="match status" value="1"/>
</dbReference>
<dbReference type="InterPro" id="IPR001128">
    <property type="entry name" value="Cyt_P450"/>
</dbReference>
<gene>
    <name evidence="7" type="ORF">MFIFM68171_07672</name>
</gene>
<dbReference type="InterPro" id="IPR036396">
    <property type="entry name" value="Cyt_P450_sf"/>
</dbReference>
<evidence type="ECO:0000256" key="5">
    <source>
        <dbReference type="ARBA" id="ARBA00023033"/>
    </source>
</evidence>
<evidence type="ECO:0000256" key="2">
    <source>
        <dbReference type="ARBA" id="ARBA00010617"/>
    </source>
</evidence>
<dbReference type="PRINTS" id="PR00465">
    <property type="entry name" value="EP450IV"/>
</dbReference>
<keyword evidence="3 6" id="KW-0479">Metal-binding</keyword>
<evidence type="ECO:0000256" key="4">
    <source>
        <dbReference type="ARBA" id="ARBA00023004"/>
    </source>
</evidence>
<dbReference type="EMBL" id="BAAFSV010000004">
    <property type="protein sequence ID" value="GAB1317462.1"/>
    <property type="molecule type" value="Genomic_DNA"/>
</dbReference>
<evidence type="ECO:0000313" key="8">
    <source>
        <dbReference type="Proteomes" id="UP001628179"/>
    </source>
</evidence>
<evidence type="ECO:0000256" key="6">
    <source>
        <dbReference type="RuleBase" id="RU000461"/>
    </source>
</evidence>
<keyword evidence="4 6" id="KW-0408">Iron</keyword>
<reference evidence="7 8" key="1">
    <citation type="submission" date="2024-09" db="EMBL/GenBank/DDBJ databases">
        <title>Itraconazole resistance in Madurella fahalii resulting from another homologue of gene encoding cytochrome P450 14-alpha sterol demethylase (CYP51).</title>
        <authorList>
            <person name="Yoshioka I."/>
            <person name="Fahal A.H."/>
            <person name="Kaneko S."/>
            <person name="Yaguchi T."/>
        </authorList>
    </citation>
    <scope>NUCLEOTIDE SEQUENCE [LARGE SCALE GENOMIC DNA]</scope>
    <source>
        <strain evidence="7 8">IFM 68171</strain>
    </source>
</reference>
<name>A0ABQ0GI72_9PEZI</name>
<protein>
    <recommendedName>
        <fullName evidence="9">Cytochrome P450</fullName>
    </recommendedName>
</protein>
<comment type="cofactor">
    <cofactor evidence="1">
        <name>heme</name>
        <dbReference type="ChEBI" id="CHEBI:30413"/>
    </cofactor>
</comment>
<accession>A0ABQ0GI72</accession>
<dbReference type="PANTHER" id="PTHR47582">
    <property type="entry name" value="P450, PUTATIVE (EUROFUNG)-RELATED"/>
    <property type="match status" value="1"/>
</dbReference>
<proteinExistence type="inferred from homology"/>
<evidence type="ECO:0000256" key="1">
    <source>
        <dbReference type="ARBA" id="ARBA00001971"/>
    </source>
</evidence>
<comment type="caution">
    <text evidence="7">The sequence shown here is derived from an EMBL/GenBank/DDBJ whole genome shotgun (WGS) entry which is preliminary data.</text>
</comment>
<evidence type="ECO:0000256" key="3">
    <source>
        <dbReference type="ARBA" id="ARBA00022723"/>
    </source>
</evidence>